<evidence type="ECO:0000313" key="2">
    <source>
        <dbReference type="EMBL" id="RIX26089.1"/>
    </source>
</evidence>
<keyword evidence="3" id="KW-1185">Reference proteome</keyword>
<proteinExistence type="predicted"/>
<dbReference type="Proteomes" id="UP000265742">
    <property type="component" value="Unassembled WGS sequence"/>
</dbReference>
<name>A0A3A1TWJ3_9MICO</name>
<comment type="caution">
    <text evidence="2">The sequence shown here is derived from an EMBL/GenBank/DDBJ whole genome shotgun (WGS) entry which is preliminary data.</text>
</comment>
<dbReference type="Pfam" id="PF13524">
    <property type="entry name" value="Glyco_trans_1_2"/>
    <property type="match status" value="1"/>
</dbReference>
<protein>
    <recommendedName>
        <fullName evidence="1">Spore protein YkvP/CgeB glycosyl transferase-like domain-containing protein</fullName>
    </recommendedName>
</protein>
<dbReference type="EMBL" id="QXTG01000004">
    <property type="protein sequence ID" value="RIX26089.1"/>
    <property type="molecule type" value="Genomic_DNA"/>
</dbReference>
<organism evidence="2 3">
    <name type="scientific">Amnibacterium setariae</name>
    <dbReference type="NCBI Taxonomy" id="2306585"/>
    <lineage>
        <taxon>Bacteria</taxon>
        <taxon>Bacillati</taxon>
        <taxon>Actinomycetota</taxon>
        <taxon>Actinomycetes</taxon>
        <taxon>Micrococcales</taxon>
        <taxon>Microbacteriaceae</taxon>
        <taxon>Amnibacterium</taxon>
    </lineage>
</organism>
<evidence type="ECO:0000313" key="3">
    <source>
        <dbReference type="Proteomes" id="UP000265742"/>
    </source>
</evidence>
<evidence type="ECO:0000259" key="1">
    <source>
        <dbReference type="Pfam" id="PF13524"/>
    </source>
</evidence>
<dbReference type="RefSeq" id="WP_119483771.1">
    <property type="nucleotide sequence ID" value="NZ_QXTG01000004.1"/>
</dbReference>
<dbReference type="InterPro" id="IPR055259">
    <property type="entry name" value="YkvP/CgeB_Glyco_trans-like"/>
</dbReference>
<sequence length="359" mass="39196">MAAPRVLWVPNEIGDALQSGFRRAFADLLAIGAVAELEVFSLERRIRAGGDAAAHRADLLAAAERFRPDLVLLQHVGYTGLTDGDIDRLLRHGASMVYHEGDPYTRRLHPLPPAARAAGRRADVVFTCGAGVFAANFRRSGAKRVEWVPSAFDPARVDASPKPAVRDLDLVMIANRSRARVRPLPAAADRRRFVELLQQRHGRALGLYGNGWTGPSARGALPYPQQSAVMRTAWLSANWDHFSEEPCYFSDRLPIALASGSLHAATLHPGYGAVFPPETSRFLITGSSPEDLVTRIDRYLTTTSPDERVDAEEAARRFAWRHFRQDDQLVTLLNAVGAGIDPARAAAAWDLTTAPVTAG</sequence>
<dbReference type="OrthoDB" id="5107230at2"/>
<accession>A0A3A1TWJ3</accession>
<reference evidence="3" key="1">
    <citation type="submission" date="2018-09" db="EMBL/GenBank/DDBJ databases">
        <authorList>
            <person name="Kim I."/>
        </authorList>
    </citation>
    <scope>NUCLEOTIDE SEQUENCE [LARGE SCALE GENOMIC DNA]</scope>
    <source>
        <strain evidence="3">DD4a</strain>
    </source>
</reference>
<feature type="domain" description="Spore protein YkvP/CgeB glycosyl transferase-like" evidence="1">
    <location>
        <begin position="190"/>
        <end position="333"/>
    </location>
</feature>
<dbReference type="AlphaFoldDB" id="A0A3A1TWJ3"/>
<gene>
    <name evidence="2" type="ORF">D1781_17265</name>
</gene>